<dbReference type="Pfam" id="PF12698">
    <property type="entry name" value="ABC2_membrane_3"/>
    <property type="match status" value="1"/>
</dbReference>
<dbReference type="GO" id="GO:0016887">
    <property type="term" value="F:ATP hydrolysis activity"/>
    <property type="evidence" value="ECO:0007669"/>
    <property type="project" value="InterPro"/>
</dbReference>
<evidence type="ECO:0000259" key="9">
    <source>
        <dbReference type="PROSITE" id="PS51012"/>
    </source>
</evidence>
<evidence type="ECO:0000259" key="8">
    <source>
        <dbReference type="PROSITE" id="PS50893"/>
    </source>
</evidence>
<dbReference type="Proteomes" id="UP000245431">
    <property type="component" value="Chromosome PVE_r1"/>
</dbReference>
<gene>
    <name evidence="10" type="primary">rbbA</name>
    <name evidence="10" type="ORF">PVE_R1G4856</name>
</gene>
<keyword evidence="6 7" id="KW-0472">Membrane</keyword>
<dbReference type="Gene3D" id="3.40.50.300">
    <property type="entry name" value="P-loop containing nucleotide triphosphate hydrolases"/>
    <property type="match status" value="2"/>
</dbReference>
<dbReference type="PANTHER" id="PTHR43038">
    <property type="entry name" value="ATP-BINDING CASSETTE, SUB-FAMILY H, MEMBER 1"/>
    <property type="match status" value="1"/>
</dbReference>
<dbReference type="CDD" id="cd03230">
    <property type="entry name" value="ABC_DR_subfamily_A"/>
    <property type="match status" value="2"/>
</dbReference>
<dbReference type="PANTHER" id="PTHR43038:SF4">
    <property type="entry name" value="RIBOSOME-ASSOCIATED ATPASE"/>
    <property type="match status" value="1"/>
</dbReference>
<dbReference type="AlphaFoldDB" id="A0A1D3K343"/>
<name>A0A1D3K343_PSEVE</name>
<feature type="transmembrane region" description="Helical" evidence="7">
    <location>
        <begin position="563"/>
        <end position="581"/>
    </location>
</feature>
<dbReference type="GO" id="GO:0016020">
    <property type="term" value="C:membrane"/>
    <property type="evidence" value="ECO:0007669"/>
    <property type="project" value="UniProtKB-SubCell"/>
</dbReference>
<evidence type="ECO:0000256" key="7">
    <source>
        <dbReference type="SAM" id="Phobius"/>
    </source>
</evidence>
<dbReference type="InterPro" id="IPR047651">
    <property type="entry name" value="ABC2_perm_RbbA"/>
</dbReference>
<reference evidence="11" key="1">
    <citation type="submission" date="2016-07" db="EMBL/GenBank/DDBJ databases">
        <authorList>
            <person name="Florea S."/>
            <person name="Webb J.S."/>
            <person name="Jaromczyk J."/>
            <person name="Schardl C.L."/>
        </authorList>
    </citation>
    <scope>NUCLEOTIDE SEQUENCE [LARGE SCALE GENOMIC DNA]</scope>
    <source>
        <strain evidence="11">1YdBTEX2</strain>
    </source>
</reference>
<evidence type="ECO:0000313" key="10">
    <source>
        <dbReference type="EMBL" id="SBW82738.1"/>
    </source>
</evidence>
<protein>
    <submittedName>
        <fullName evidence="10">Ribosome-associated ATPase</fullName>
    </submittedName>
</protein>
<feature type="transmembrane region" description="Helical" evidence="7">
    <location>
        <begin position="890"/>
        <end position="908"/>
    </location>
</feature>
<keyword evidence="3" id="KW-0547">Nucleotide-binding</keyword>
<dbReference type="InterPro" id="IPR003439">
    <property type="entry name" value="ABC_transporter-like_ATP-bd"/>
</dbReference>
<dbReference type="InterPro" id="IPR017871">
    <property type="entry name" value="ABC_transporter-like_CS"/>
</dbReference>
<feature type="transmembrane region" description="Helical" evidence="7">
    <location>
        <begin position="801"/>
        <end position="821"/>
    </location>
</feature>
<dbReference type="PROSITE" id="PS00211">
    <property type="entry name" value="ABC_TRANSPORTER_1"/>
    <property type="match status" value="1"/>
</dbReference>
<evidence type="ECO:0000313" key="11">
    <source>
        <dbReference type="Proteomes" id="UP000245431"/>
    </source>
</evidence>
<evidence type="ECO:0000256" key="1">
    <source>
        <dbReference type="ARBA" id="ARBA00004141"/>
    </source>
</evidence>
<dbReference type="SMART" id="SM00382">
    <property type="entry name" value="AAA"/>
    <property type="match status" value="2"/>
</dbReference>
<comment type="subcellular location">
    <subcellularLocation>
        <location evidence="1">Membrane</location>
        <topology evidence="1">Multi-pass membrane protein</topology>
    </subcellularLocation>
</comment>
<dbReference type="InterPro" id="IPR013525">
    <property type="entry name" value="ABC2_TM"/>
</dbReference>
<dbReference type="RefSeq" id="WP_017846122.1">
    <property type="nucleotide sequence ID" value="NZ_AOUH01000015.1"/>
</dbReference>
<keyword evidence="2 7" id="KW-0812">Transmembrane</keyword>
<evidence type="ECO:0000256" key="3">
    <source>
        <dbReference type="ARBA" id="ARBA00022741"/>
    </source>
</evidence>
<dbReference type="GO" id="GO:0005524">
    <property type="term" value="F:ATP binding"/>
    <property type="evidence" value="ECO:0007669"/>
    <property type="project" value="UniProtKB-KW"/>
</dbReference>
<dbReference type="InterPro" id="IPR003593">
    <property type="entry name" value="AAA+_ATPase"/>
</dbReference>
<keyword evidence="4" id="KW-0067">ATP-binding</keyword>
<dbReference type="PROSITE" id="PS51012">
    <property type="entry name" value="ABC_TM2"/>
    <property type="match status" value="1"/>
</dbReference>
<dbReference type="GO" id="GO:0140359">
    <property type="term" value="F:ABC-type transporter activity"/>
    <property type="evidence" value="ECO:0007669"/>
    <property type="project" value="InterPro"/>
</dbReference>
<proteinExistence type="predicted"/>
<feature type="domain" description="ABC transporter" evidence="8">
    <location>
        <begin position="272"/>
        <end position="502"/>
    </location>
</feature>
<dbReference type="PROSITE" id="PS50893">
    <property type="entry name" value="ABC_TRANSPORTER_2"/>
    <property type="match status" value="2"/>
</dbReference>
<feature type="transmembrane region" description="Helical" evidence="7">
    <location>
        <begin position="768"/>
        <end position="789"/>
    </location>
</feature>
<feature type="domain" description="ABC transmembrane type-2" evidence="9">
    <location>
        <begin position="681"/>
        <end position="911"/>
    </location>
</feature>
<keyword evidence="5 7" id="KW-1133">Transmembrane helix</keyword>
<dbReference type="NCBIfam" id="NF033858">
    <property type="entry name" value="ABC2_perm_RbbA"/>
    <property type="match status" value="1"/>
</dbReference>
<dbReference type="SUPFAM" id="SSF52540">
    <property type="entry name" value="P-loop containing nucleoside triphosphate hydrolases"/>
    <property type="match status" value="2"/>
</dbReference>
<feature type="transmembrane region" description="Helical" evidence="7">
    <location>
        <begin position="716"/>
        <end position="738"/>
    </location>
</feature>
<evidence type="ECO:0000256" key="4">
    <source>
        <dbReference type="ARBA" id="ARBA00022840"/>
    </source>
</evidence>
<organism evidence="10 11">
    <name type="scientific">Pseudomonas veronii 1YdBTEX2</name>
    <dbReference type="NCBI Taxonomy" id="1295141"/>
    <lineage>
        <taxon>Bacteria</taxon>
        <taxon>Pseudomonadati</taxon>
        <taxon>Pseudomonadota</taxon>
        <taxon>Gammaproteobacteria</taxon>
        <taxon>Pseudomonadales</taxon>
        <taxon>Pseudomonadaceae</taxon>
        <taxon>Pseudomonas</taxon>
    </lineage>
</organism>
<dbReference type="InterPro" id="IPR047817">
    <property type="entry name" value="ABC2_TM_bact-type"/>
</dbReference>
<dbReference type="Gene3D" id="3.40.1710.10">
    <property type="entry name" value="abc type-2 transporter like domain"/>
    <property type="match status" value="1"/>
</dbReference>
<dbReference type="InterPro" id="IPR027417">
    <property type="entry name" value="P-loop_NTPase"/>
</dbReference>
<evidence type="ECO:0000256" key="2">
    <source>
        <dbReference type="ARBA" id="ARBA00022692"/>
    </source>
</evidence>
<dbReference type="EMBL" id="LT599583">
    <property type="protein sequence ID" value="SBW82738.1"/>
    <property type="molecule type" value="Genomic_DNA"/>
</dbReference>
<evidence type="ECO:0000256" key="6">
    <source>
        <dbReference type="ARBA" id="ARBA00023136"/>
    </source>
</evidence>
<evidence type="ECO:0000256" key="5">
    <source>
        <dbReference type="ARBA" id="ARBA00022989"/>
    </source>
</evidence>
<dbReference type="Pfam" id="PF00005">
    <property type="entry name" value="ABC_tran"/>
    <property type="match status" value="2"/>
</dbReference>
<sequence>METRAALIAEVSNASHVYGKVLALDNVSLALPSGQMTGIIGPDAAGKSTLLGLIAGARKMQTGSVEVLGGSMSNARHRRSVCTRIAYMPQGLGKNLYQEISVRENLAFFATLFGLSASERDARTRRLAAAIGLLAFLERPAGKLSGGMKQKLGLCCALIHDPDLLILDEPTTGVDPLSRRQFWDLISELRRERPTMSVVISTAYMDEAGQCDWLIAMDHARVLACGTADELREKTGQQDIEAVFAALQPGQKSTAQRFVIPPRQPGSEAPVIVARNLTRRFGSFTAVDNVSFAIERGEIFGFLGSNGSGKTTTMKVLTGLLAPSEGEAEVCGKPVDANDLSVRQRVGFMSQSFSLYGELTVRQNLRLHARLFHLAADHANARIAQLMVDVGLVDYADTEANSLPLGVRQRLSLAVGIVHDPELLILDEPTSGVDPLARDEFWRLLGDLSRTRNVTIFVSTHFMSEAMRCDRISLMHAGRVLVCDTPQNVITAKGSANLEEAFIAYIEDAEPAAPAPSVADAEAQTQREAAALSPSRSTFMPLRRLLAFTKCETLSLMRDPVRLAFAFLGSFIMLLIFGFGVSSDVTNLTYAAFDHDDTPESRAYLANYSSSRYFTEKTPIHSVDEMQRRLKSNDITLAIEIPPGFGRLVKRDSDWQVSAWIDGANTSRAATIEGYVESAHNLFAEERKRQSSDVASKKPTTSIVIRNRYNPTAESIYAIGPAVPAMLLMMFLAILTAVSVAREKEIGTITNFYATPTTRLEFLIGKQLPYIGVGMINFFIMTVTVRFLFDVPLKGDGLTLTLGALFYVAAATGYGLFISTFTSSQVAAVFAGAVLSMLPTMQFSGMLQPVSTLEGGARLMGYLWPTSYYMHMSVGAFTKGLGFTDMVTDLLALSLFCPAFLLLSALLLRKQEK</sequence>
<accession>A0A1D3K343</accession>
<feature type="domain" description="ABC transporter" evidence="8">
    <location>
        <begin position="9"/>
        <end position="244"/>
    </location>
</feature>